<dbReference type="PROSITE" id="PS00108">
    <property type="entry name" value="PROTEIN_KINASE_ST"/>
    <property type="match status" value="1"/>
</dbReference>
<dbReference type="GO" id="GO:0005634">
    <property type="term" value="C:nucleus"/>
    <property type="evidence" value="ECO:0007669"/>
    <property type="project" value="TreeGrafter"/>
</dbReference>
<dbReference type="PANTHER" id="PTHR44167:SF18">
    <property type="entry name" value="PROTEIN KINASE DOMAIN-CONTAINING PROTEIN"/>
    <property type="match status" value="1"/>
</dbReference>
<dbReference type="RefSeq" id="XP_002781983.1">
    <property type="nucleotide sequence ID" value="XM_002781937.1"/>
</dbReference>
<dbReference type="GO" id="GO:0005524">
    <property type="term" value="F:ATP binding"/>
    <property type="evidence" value="ECO:0007669"/>
    <property type="project" value="InterPro"/>
</dbReference>
<dbReference type="EMBL" id="GG674889">
    <property type="protein sequence ID" value="EER13778.1"/>
    <property type="molecule type" value="Genomic_DNA"/>
</dbReference>
<evidence type="ECO:0000313" key="2">
    <source>
        <dbReference type="EMBL" id="EER13778.1"/>
    </source>
</evidence>
<reference evidence="2 3" key="1">
    <citation type="submission" date="2008-07" db="EMBL/GenBank/DDBJ databases">
        <authorList>
            <person name="El-Sayed N."/>
            <person name="Caler E."/>
            <person name="Inman J."/>
            <person name="Amedeo P."/>
            <person name="Hass B."/>
            <person name="Wortman J."/>
        </authorList>
    </citation>
    <scope>NUCLEOTIDE SEQUENCE [LARGE SCALE GENOMIC DNA]</scope>
    <source>
        <strain evidence="3">ATCC 50983 / TXsc</strain>
    </source>
</reference>
<feature type="domain" description="Protein kinase" evidence="1">
    <location>
        <begin position="1"/>
        <end position="310"/>
    </location>
</feature>
<sequence>MVIKQYSKATMARQRLPIYGKGGSVSLISGTRVIEDEICILEKLKEKQVSNVISLHEVLSSPTEDRIILAFEYGGCQIMQYAYGRPLDYVANASSQPRDISSGSSTMVYDASKALTPGLVRQLLSAVSELHSIGIVHKDIKPDNILLRGDDWSWGLRDAEEHEEGNGLTSSSSSTGSIPHLTLCDFNTAVIKADPRDMEIYDALGTTAFSPPEVFFGKDPVTGGLCGKARDVWSVGVTFFTMMTGRLPWRPTGQESTPSSNLTLQLSILNDPLQVPSGIPEAARNLLEGLLRKDPSHRITTAKALLHKFLAYSTERYMFVNPNARSCRLGNTRWTSSACGRMSYLQFLQVTARLKLTALRIRVNDR</sequence>
<dbReference type="Pfam" id="PF00069">
    <property type="entry name" value="Pkinase"/>
    <property type="match status" value="1"/>
</dbReference>
<dbReference type="GO" id="GO:0044773">
    <property type="term" value="P:mitotic DNA damage checkpoint signaling"/>
    <property type="evidence" value="ECO:0007669"/>
    <property type="project" value="TreeGrafter"/>
</dbReference>
<proteinExistence type="predicted"/>
<keyword evidence="3" id="KW-1185">Reference proteome</keyword>
<evidence type="ECO:0000313" key="3">
    <source>
        <dbReference type="Proteomes" id="UP000007800"/>
    </source>
</evidence>
<organism evidence="3">
    <name type="scientific">Perkinsus marinus (strain ATCC 50983 / TXsc)</name>
    <dbReference type="NCBI Taxonomy" id="423536"/>
    <lineage>
        <taxon>Eukaryota</taxon>
        <taxon>Sar</taxon>
        <taxon>Alveolata</taxon>
        <taxon>Perkinsozoa</taxon>
        <taxon>Perkinsea</taxon>
        <taxon>Perkinsida</taxon>
        <taxon>Perkinsidae</taxon>
        <taxon>Perkinsus</taxon>
    </lineage>
</organism>
<dbReference type="SMART" id="SM00220">
    <property type="entry name" value="S_TKc"/>
    <property type="match status" value="1"/>
</dbReference>
<evidence type="ECO:0000259" key="1">
    <source>
        <dbReference type="PROSITE" id="PS50011"/>
    </source>
</evidence>
<dbReference type="OrthoDB" id="68483at2759"/>
<dbReference type="InterPro" id="IPR011009">
    <property type="entry name" value="Kinase-like_dom_sf"/>
</dbReference>
<gene>
    <name evidence="2" type="ORF">Pmar_PMAR000938</name>
</gene>
<dbReference type="SUPFAM" id="SSF56112">
    <property type="entry name" value="Protein kinase-like (PK-like)"/>
    <property type="match status" value="1"/>
</dbReference>
<dbReference type="GO" id="GO:0004674">
    <property type="term" value="F:protein serine/threonine kinase activity"/>
    <property type="evidence" value="ECO:0007669"/>
    <property type="project" value="TreeGrafter"/>
</dbReference>
<dbReference type="GO" id="GO:0005737">
    <property type="term" value="C:cytoplasm"/>
    <property type="evidence" value="ECO:0007669"/>
    <property type="project" value="TreeGrafter"/>
</dbReference>
<dbReference type="PROSITE" id="PS50011">
    <property type="entry name" value="PROTEIN_KINASE_DOM"/>
    <property type="match status" value="1"/>
</dbReference>
<dbReference type="PANTHER" id="PTHR44167">
    <property type="entry name" value="OVARIAN-SPECIFIC SERINE/THREONINE-PROTEIN KINASE LOK-RELATED"/>
    <property type="match status" value="1"/>
</dbReference>
<dbReference type="Gene3D" id="1.10.510.10">
    <property type="entry name" value="Transferase(Phosphotransferase) domain 1"/>
    <property type="match status" value="1"/>
</dbReference>
<dbReference type="InterPro" id="IPR000719">
    <property type="entry name" value="Prot_kinase_dom"/>
</dbReference>
<dbReference type="GeneID" id="9043496"/>
<accession>C5KNZ0</accession>
<protein>
    <recommendedName>
        <fullName evidence="1">Protein kinase domain-containing protein</fullName>
    </recommendedName>
</protein>
<name>C5KNZ0_PERM5</name>
<dbReference type="Proteomes" id="UP000007800">
    <property type="component" value="Unassembled WGS sequence"/>
</dbReference>
<dbReference type="AlphaFoldDB" id="C5KNZ0"/>
<dbReference type="InterPro" id="IPR008271">
    <property type="entry name" value="Ser/Thr_kinase_AS"/>
</dbReference>
<dbReference type="InParanoid" id="C5KNZ0"/>